<dbReference type="STRING" id="1549748.WH95_16050"/>
<proteinExistence type="predicted"/>
<accession>A0A0M2R616</accession>
<protein>
    <recommendedName>
        <fullName evidence="3">N-acetyltransferase domain-containing protein</fullName>
    </recommendedName>
</protein>
<dbReference type="RefSeq" id="WP_046509165.1">
    <property type="nucleotide sequence ID" value="NZ_LANI01000024.1"/>
</dbReference>
<reference evidence="1 2" key="1">
    <citation type="submission" date="2015-03" db="EMBL/GenBank/DDBJ databases">
        <title>Genome sequence of Kiloniella sp. P1-1, isolated from the gut microflora of Pacific white shrimp, Penaeus vannamei.</title>
        <authorList>
            <person name="Shao Z."/>
            <person name="Wang L."/>
            <person name="Li X."/>
        </authorList>
    </citation>
    <scope>NUCLEOTIDE SEQUENCE [LARGE SCALE GENOMIC DNA]</scope>
    <source>
        <strain evidence="1 2">P1-1</strain>
    </source>
</reference>
<name>A0A0M2R616_9PROT</name>
<comment type="caution">
    <text evidence="1">The sequence shown here is derived from an EMBL/GenBank/DDBJ whole genome shotgun (WGS) entry which is preliminary data.</text>
</comment>
<dbReference type="AlphaFoldDB" id="A0A0M2R616"/>
<dbReference type="EMBL" id="LANI01000024">
    <property type="protein sequence ID" value="KKJ75899.1"/>
    <property type="molecule type" value="Genomic_DNA"/>
</dbReference>
<evidence type="ECO:0000313" key="2">
    <source>
        <dbReference type="Proteomes" id="UP000034491"/>
    </source>
</evidence>
<gene>
    <name evidence="1" type="ORF">WH95_16050</name>
</gene>
<evidence type="ECO:0000313" key="1">
    <source>
        <dbReference type="EMBL" id="KKJ75899.1"/>
    </source>
</evidence>
<organism evidence="1 2">
    <name type="scientific">Kiloniella litopenaei</name>
    <dbReference type="NCBI Taxonomy" id="1549748"/>
    <lineage>
        <taxon>Bacteria</taxon>
        <taxon>Pseudomonadati</taxon>
        <taxon>Pseudomonadota</taxon>
        <taxon>Alphaproteobacteria</taxon>
        <taxon>Rhodospirillales</taxon>
        <taxon>Kiloniellaceae</taxon>
        <taxon>Kiloniella</taxon>
    </lineage>
</organism>
<sequence length="166" mass="18880">MDRKAVQFAIKPLNQSNTVQVLPLIQTLKSDITTDQWMDYVHSFTGRDSRECGIITVKNTAGYYMGVLCYKVVEDVTHQVVMDVTNYVTADILGRNDISETLLEWLESQAVERECQAIHLTIDIRNTIIPENGYTKSIPNQLINKGYVCDAVRLCKKINQNSITQH</sequence>
<keyword evidence="2" id="KW-1185">Reference proteome</keyword>
<evidence type="ECO:0008006" key="3">
    <source>
        <dbReference type="Google" id="ProtNLM"/>
    </source>
</evidence>
<dbReference type="Proteomes" id="UP000034491">
    <property type="component" value="Unassembled WGS sequence"/>
</dbReference>